<evidence type="ECO:0000256" key="1">
    <source>
        <dbReference type="SAM" id="Coils"/>
    </source>
</evidence>
<dbReference type="OrthoDB" id="551053at2759"/>
<evidence type="ECO:0000313" key="2">
    <source>
        <dbReference type="EMBL" id="VVC35378.1"/>
    </source>
</evidence>
<reference evidence="2 3" key="1">
    <citation type="submission" date="2019-08" db="EMBL/GenBank/DDBJ databases">
        <authorList>
            <person name="Alioto T."/>
            <person name="Alioto T."/>
            <person name="Gomez Garrido J."/>
        </authorList>
    </citation>
    <scope>NUCLEOTIDE SEQUENCE [LARGE SCALE GENOMIC DNA]</scope>
</reference>
<protein>
    <submittedName>
        <fullName evidence="2">Uncharacterized protein</fullName>
    </submittedName>
</protein>
<evidence type="ECO:0000313" key="3">
    <source>
        <dbReference type="Proteomes" id="UP000325440"/>
    </source>
</evidence>
<keyword evidence="1" id="KW-0175">Coiled coil</keyword>
<feature type="coiled-coil region" evidence="1">
    <location>
        <begin position="407"/>
        <end position="473"/>
    </location>
</feature>
<dbReference type="EMBL" id="CABPRJ010001426">
    <property type="protein sequence ID" value="VVC35378.1"/>
    <property type="molecule type" value="Genomic_DNA"/>
</dbReference>
<accession>A0A5E4MSW7</accession>
<name>A0A5E4MSW7_9HEMI</name>
<dbReference type="Proteomes" id="UP000325440">
    <property type="component" value="Unassembled WGS sequence"/>
</dbReference>
<proteinExistence type="predicted"/>
<dbReference type="AlphaFoldDB" id="A0A5E4MSW7"/>
<organism evidence="2 3">
    <name type="scientific">Cinara cedri</name>
    <dbReference type="NCBI Taxonomy" id="506608"/>
    <lineage>
        <taxon>Eukaryota</taxon>
        <taxon>Metazoa</taxon>
        <taxon>Ecdysozoa</taxon>
        <taxon>Arthropoda</taxon>
        <taxon>Hexapoda</taxon>
        <taxon>Insecta</taxon>
        <taxon>Pterygota</taxon>
        <taxon>Neoptera</taxon>
        <taxon>Paraneoptera</taxon>
        <taxon>Hemiptera</taxon>
        <taxon>Sternorrhyncha</taxon>
        <taxon>Aphidomorpha</taxon>
        <taxon>Aphidoidea</taxon>
        <taxon>Aphididae</taxon>
        <taxon>Lachninae</taxon>
        <taxon>Cinara</taxon>
    </lineage>
</organism>
<gene>
    <name evidence="2" type="ORF">CINCED_3A004784</name>
</gene>
<sequence length="504" mass="58799">MLLPEHNENVVDEYDDVVHHPDDTSDKIEGDLPLEKLLKLSKVFKTGIEKDLNTFMEEKITMINEMSGISYITTPNEKSIEITEIREKPLLFKHEGDYNDLFSRDNSETIRNLKQELLQNVQGSSNINHNGNEFKLEQEKVEFSTGMMSSLQNKISELYHMLNINQSIEGKSNNLKKILEVENKCQYWMDKYDELNEKYLRLESKYVNVEKENCSYLMEIARVKMIEDENLRLNQTIDKSNHVRKELESALESCHRVISNYQTDAEVARNKVKEAVEVVDKTYSEKERLATDLKIANEEIEKLKNELKTLIQEAGKKVNLEVEKVKTMYKDKLHQTSVEIEFLRTESQIAGNKIKQLEQENGILNQKYTSINQKYMNELDVYSKKVASKVLEVEEHEVISGKLIADIETLKGTNRKLQESYVRKKNKYAMEIEFLKDTTKTLEDNLNKALNEIANDNKNIVEATNTIKILELEIIKLKRPENNLNEKNKQINEIVEVHKQTINM</sequence>
<keyword evidence="3" id="KW-1185">Reference proteome</keyword>
<feature type="coiled-coil region" evidence="1">
    <location>
        <begin position="178"/>
        <end position="212"/>
    </location>
</feature>
<feature type="coiled-coil region" evidence="1">
    <location>
        <begin position="286"/>
        <end position="374"/>
    </location>
</feature>